<sequence>MISAIVNFSIRNKLLVALMLAGLVAWGVFSAASLPLDAIPDVTNNQVQVITQSPALAAQEVEQLITVPLELQLRTIPGVTEIRSISRFGLSVITVVFEEDVDTYHTRQLVAEKLKVAEADLGQGIGSPGMAPITTGLGEIYQYTIKVKKGYEKQYGLAQLREVQDWLVKRRLAGVNGVVDVSSFGGYVRQYEVSVDPARLAGAGVSMAELYEALQANNGNAGGSYLERGPRAFFIRGEGRATSLQDIGNIVVKPVATPGRGGAPLLVRDVAAVRFGHAVRYGAMDRDGLGETVGGVVLMLKGASSEVTIKNVKARVAEIQQSMPKGLEIEPFLDRTKLVDKAIHTVVKNLIEGGVIVVLVLLLLLGNLRAGLVVAGMIPLCMLFALGMMRTFGVSANLMSLGALDFGLIVDGAVIIVEAVIAHLLHERLKAAHETMDDITEGVTNRLMRSALFGQLIILIVYLPILSLTGVEGKMFRPMALTVSFAILGAMIMCLTYVPAVTAWALKKNISEKPNLADRIVGFLHKLYDPIIRAALGVRWLVVGVALGLLVLGGFVFSRLGGEFIPQLDEGDFAMNVTLAPGSSLEESILLTSRIQRILKSKFPEVIQIVGKIGTSEIPTDPMSLEDSDQMIILKDHADWTSASTREELANKMQAALAGVPGVSLEFQQPIQMRFNELISGVKSDVSVKIYGDDLDILKAKADEAAALIAPLQGVGDIKVEQIIGLPQLRVTYDRAKLAQYGLRVRDLNTLLQTAFAGQTTGQVYEGERRFDLVLRLDSLHRRGPDDLNQLLVSLPGGSQIPLSAVATVALKPAPAQISRDDARRRVNIGVNVRGRDVQSLVQDIQGKLKSGLRLPAGYSIVYGGQFENLNHAKARLAVAVPVSLVLIFMLLFLAFRSVKEALLIFTGIPLAAIGGVLALGIRGMPFSISAGVGFIALFGVAVLNGIVLVASLNELATAGVNKVRERVLRATQERFRPVLLTAAVASLGFLPMALSGSAGAEVQKPLATVVIGGLITATLLTLVVLPVLYTFFMKDDEPSPEVAAEEAEEAKIKEQTGSEPATATDEKSGSPEGKSKPANQPKSEAERVAEEKAELEKKKTEASKPTAPDSKVAGATGISAVALLMLVALAALLPATAHAQKAPTDAPLSISQALSTGLAQSPLVQSANLQAQQQAALARTGYDLPRLVFDYQFGQISGPLNDHSFNVLQQSAFPTVYGAQRQVLQTTAEAGTIRARAQRRELSRSIRSGYYNLLVTYRLTALLRRQDSLYQRAARAARIRYQVGETNRLEQVSAEARARELQNRLATLRSELLVQRRQLALLLGQPNLASIDTTGSPRAVLLATDTASLTPAANPTLALYQQQLTLSQQQSHLEKLRRLPDLRAGYFNQTINKERGFSVAQAGIAVPLLGGAQRARIAAAKIGEEAAQVQLAYANTQFSTQLSTLRQQLTRAQASLLYYENYGLPQARLILDTAEKSFRAGDIEYVEYVVNTQPAWQIQESYFEQLRLYNELVANIQALAGTDAP</sequence>
<dbReference type="SUPFAM" id="SSF82866">
    <property type="entry name" value="Multidrug efflux transporter AcrB transmembrane domain"/>
    <property type="match status" value="2"/>
</dbReference>
<evidence type="ECO:0000256" key="5">
    <source>
        <dbReference type="ARBA" id="ARBA00022692"/>
    </source>
</evidence>
<feature type="transmembrane region" description="Helical" evidence="10">
    <location>
        <begin position="903"/>
        <end position="922"/>
    </location>
</feature>
<proteinExistence type="inferred from homology"/>
<feature type="transmembrane region" description="Helical" evidence="10">
    <location>
        <begin position="978"/>
        <end position="995"/>
    </location>
</feature>
<dbReference type="InterPro" id="IPR004763">
    <property type="entry name" value="CusA-like"/>
</dbReference>
<feature type="transmembrane region" description="Helical" evidence="10">
    <location>
        <begin position="1007"/>
        <end position="1033"/>
    </location>
</feature>
<dbReference type="Gene3D" id="1.20.1640.10">
    <property type="entry name" value="Multidrug efflux transporter AcrB transmembrane domain"/>
    <property type="match status" value="2"/>
</dbReference>
<feature type="region of interest" description="Disordered" evidence="9">
    <location>
        <begin position="1041"/>
        <end position="1113"/>
    </location>
</feature>
<keyword evidence="8" id="KW-0175">Coiled coil</keyword>
<comment type="similarity">
    <text evidence="2">Belongs to the resistance-nodulation-cell division (RND) (TC 2.A.6) family.</text>
</comment>
<dbReference type="SUPFAM" id="SSF82714">
    <property type="entry name" value="Multidrug efflux transporter AcrB TolC docking domain, DN and DC subdomains"/>
    <property type="match status" value="2"/>
</dbReference>
<feature type="transmembrane region" description="Helical" evidence="10">
    <location>
        <begin position="934"/>
        <end position="957"/>
    </location>
</feature>
<evidence type="ECO:0000256" key="1">
    <source>
        <dbReference type="ARBA" id="ARBA00004651"/>
    </source>
</evidence>
<keyword evidence="4" id="KW-1003">Cell membrane</keyword>
<dbReference type="InterPro" id="IPR001036">
    <property type="entry name" value="Acrflvin-R"/>
</dbReference>
<dbReference type="SUPFAM" id="SSF82693">
    <property type="entry name" value="Multidrug efflux transporter AcrB pore domain, PN1, PN2, PC1 and PC2 subdomains"/>
    <property type="match status" value="3"/>
</dbReference>
<comment type="caution">
    <text evidence="11">The sequence shown here is derived from an EMBL/GenBank/DDBJ whole genome shotgun (WGS) entry which is preliminary data.</text>
</comment>
<feature type="transmembrane region" description="Helical" evidence="10">
    <location>
        <begin position="372"/>
        <end position="394"/>
    </location>
</feature>
<dbReference type="SUPFAM" id="SSF56954">
    <property type="entry name" value="Outer membrane efflux proteins (OEP)"/>
    <property type="match status" value="1"/>
</dbReference>
<evidence type="ECO:0000256" key="10">
    <source>
        <dbReference type="SAM" id="Phobius"/>
    </source>
</evidence>
<gene>
    <name evidence="11" type="ORF">HBN54_004296</name>
</gene>
<feature type="transmembrane region" description="Helical" evidence="10">
    <location>
        <begin position="485"/>
        <end position="506"/>
    </location>
</feature>
<dbReference type="NCBIfam" id="TIGR00914">
    <property type="entry name" value="2A0601"/>
    <property type="match status" value="1"/>
</dbReference>
<feature type="transmembrane region" description="Helical" evidence="10">
    <location>
        <begin position="346"/>
        <end position="365"/>
    </location>
</feature>
<keyword evidence="12" id="KW-1185">Reference proteome</keyword>
<evidence type="ECO:0000256" key="9">
    <source>
        <dbReference type="SAM" id="MobiDB-lite"/>
    </source>
</evidence>
<keyword evidence="3" id="KW-0813">Transport</keyword>
<feature type="transmembrane region" description="Helical" evidence="10">
    <location>
        <begin position="1113"/>
        <end position="1134"/>
    </location>
</feature>
<evidence type="ECO:0000256" key="2">
    <source>
        <dbReference type="ARBA" id="ARBA00010942"/>
    </source>
</evidence>
<accession>A0ABX1HR28</accession>
<evidence type="ECO:0000256" key="4">
    <source>
        <dbReference type="ARBA" id="ARBA00022475"/>
    </source>
</evidence>
<evidence type="ECO:0000313" key="12">
    <source>
        <dbReference type="Proteomes" id="UP000717634"/>
    </source>
</evidence>
<dbReference type="Gene3D" id="3.30.2090.10">
    <property type="entry name" value="Multidrug efflux transporter AcrB TolC docking domain, DN and DC subdomains"/>
    <property type="match status" value="2"/>
</dbReference>
<dbReference type="RefSeq" id="WP_168675232.1">
    <property type="nucleotide sequence ID" value="NZ_JAAVTK010000020.1"/>
</dbReference>
<dbReference type="PANTHER" id="PTHR32063">
    <property type="match status" value="1"/>
</dbReference>
<evidence type="ECO:0000256" key="8">
    <source>
        <dbReference type="SAM" id="Coils"/>
    </source>
</evidence>
<dbReference type="PANTHER" id="PTHR32063:SF24">
    <property type="entry name" value="CATION EFFLUX SYSTEM (ACRB_ACRD_ACRF FAMILY)"/>
    <property type="match status" value="1"/>
</dbReference>
<dbReference type="Gene3D" id="3.30.70.1440">
    <property type="entry name" value="Multidrug efflux transporter AcrB pore domain"/>
    <property type="match status" value="1"/>
</dbReference>
<dbReference type="PRINTS" id="PR00702">
    <property type="entry name" value="ACRIFLAVINRP"/>
</dbReference>
<organism evidence="11 12">
    <name type="scientific">Hymenobacter artigasi</name>
    <dbReference type="NCBI Taxonomy" id="2719616"/>
    <lineage>
        <taxon>Bacteria</taxon>
        <taxon>Pseudomonadati</taxon>
        <taxon>Bacteroidota</taxon>
        <taxon>Cytophagia</taxon>
        <taxon>Cytophagales</taxon>
        <taxon>Hymenobacteraceae</taxon>
        <taxon>Hymenobacter</taxon>
    </lineage>
</organism>
<feature type="compositionally biased region" description="Basic and acidic residues" evidence="9">
    <location>
        <begin position="1065"/>
        <end position="1076"/>
    </location>
</feature>
<feature type="transmembrane region" description="Helical" evidence="10">
    <location>
        <begin position="877"/>
        <end position="896"/>
    </location>
</feature>
<feature type="coiled-coil region" evidence="8">
    <location>
        <begin position="1292"/>
        <end position="1319"/>
    </location>
</feature>
<dbReference type="Gene3D" id="3.30.70.1320">
    <property type="entry name" value="Multidrug efflux transporter AcrB pore domain like"/>
    <property type="match status" value="1"/>
</dbReference>
<feature type="transmembrane region" description="Helical" evidence="10">
    <location>
        <begin position="406"/>
        <end position="426"/>
    </location>
</feature>
<dbReference type="Proteomes" id="UP000717634">
    <property type="component" value="Unassembled WGS sequence"/>
</dbReference>
<dbReference type="EMBL" id="JAAVTK010000020">
    <property type="protein sequence ID" value="NKI91676.1"/>
    <property type="molecule type" value="Genomic_DNA"/>
</dbReference>
<dbReference type="Gene3D" id="3.30.70.1430">
    <property type="entry name" value="Multidrug efflux transporter AcrB pore domain"/>
    <property type="match status" value="2"/>
</dbReference>
<name>A0ABX1HR28_9BACT</name>
<dbReference type="Gene3D" id="1.20.1600.10">
    <property type="entry name" value="Outer membrane efflux proteins (OEP)"/>
    <property type="match status" value="1"/>
</dbReference>
<dbReference type="InterPro" id="IPR027463">
    <property type="entry name" value="AcrB_DN_DC_subdom"/>
</dbReference>
<protein>
    <submittedName>
        <fullName evidence="11">Cobalt-zinc-cadmium resistance protein CzcA</fullName>
    </submittedName>
</protein>
<reference evidence="11 12" key="1">
    <citation type="submission" date="2020-03" db="EMBL/GenBank/DDBJ databases">
        <title>Genomic Encyclopedia of Type Strains, Phase IV (KMG-V): Genome sequencing to study the core and pangenomes of soil and plant-associated prokaryotes.</title>
        <authorList>
            <person name="Whitman W."/>
        </authorList>
    </citation>
    <scope>NUCLEOTIDE SEQUENCE [LARGE SCALE GENOMIC DNA]</scope>
    <source>
        <strain evidence="11 12">1B</strain>
    </source>
</reference>
<evidence type="ECO:0000256" key="3">
    <source>
        <dbReference type="ARBA" id="ARBA00022448"/>
    </source>
</evidence>
<evidence type="ECO:0000256" key="7">
    <source>
        <dbReference type="ARBA" id="ARBA00023136"/>
    </source>
</evidence>
<keyword evidence="6 10" id="KW-1133">Transmembrane helix</keyword>
<dbReference type="Pfam" id="PF00873">
    <property type="entry name" value="ACR_tran"/>
    <property type="match status" value="1"/>
</dbReference>
<evidence type="ECO:0000313" key="11">
    <source>
        <dbReference type="EMBL" id="NKI91676.1"/>
    </source>
</evidence>
<comment type="subcellular location">
    <subcellularLocation>
        <location evidence="1">Cell membrane</location>
        <topology evidence="1">Multi-pass membrane protein</topology>
    </subcellularLocation>
</comment>
<feature type="transmembrane region" description="Helical" evidence="10">
    <location>
        <begin position="536"/>
        <end position="557"/>
    </location>
</feature>
<feature type="transmembrane region" description="Helical" evidence="10">
    <location>
        <begin position="447"/>
        <end position="465"/>
    </location>
</feature>
<evidence type="ECO:0000256" key="6">
    <source>
        <dbReference type="ARBA" id="ARBA00022989"/>
    </source>
</evidence>
<keyword evidence="7 10" id="KW-0472">Membrane</keyword>
<keyword evidence="5 10" id="KW-0812">Transmembrane</keyword>
<feature type="compositionally biased region" description="Basic and acidic residues" evidence="9">
    <location>
        <begin position="1084"/>
        <end position="1103"/>
    </location>
</feature>